<keyword evidence="2" id="KW-1185">Reference proteome</keyword>
<dbReference type="HOGENOM" id="CLU_2614966_0_0_11"/>
<reference evidence="1 2" key="1">
    <citation type="journal article" date="2012" name="J. Bacteriol.">
        <title>Genome Sequence of Blastococcus saxobsidens DD2, a Stone-Inhabiting Bacterium.</title>
        <authorList>
            <person name="Chouaia B."/>
            <person name="Crotti E."/>
            <person name="Brusetti L."/>
            <person name="Daffonchio D."/>
            <person name="Essoussi I."/>
            <person name="Nouioui I."/>
            <person name="Sbissi I."/>
            <person name="Ghodhbane-Gtari F."/>
            <person name="Gtari M."/>
            <person name="Vacherie B."/>
            <person name="Barbe V."/>
            <person name="Medigue C."/>
            <person name="Gury J."/>
            <person name="Pujic P."/>
            <person name="Normand P."/>
        </authorList>
    </citation>
    <scope>NUCLEOTIDE SEQUENCE [LARGE SCALE GENOMIC DNA]</scope>
    <source>
        <strain evidence="1 2">DD2</strain>
    </source>
</reference>
<reference evidence="2" key="2">
    <citation type="submission" date="2012-02" db="EMBL/GenBank/DDBJ databases">
        <title>Complete genome sequence of Blastococcus saxobsidens strain DD2.</title>
        <authorList>
            <person name="Genoscope."/>
        </authorList>
    </citation>
    <scope>NUCLEOTIDE SEQUENCE [LARGE SCALE GENOMIC DNA]</scope>
    <source>
        <strain evidence="2">DD2</strain>
    </source>
</reference>
<gene>
    <name evidence="1" type="ordered locus">BLASA_0388</name>
</gene>
<dbReference type="STRING" id="1146883.BLASA_0388"/>
<dbReference type="KEGG" id="bsd:BLASA_0388"/>
<protein>
    <submittedName>
        <fullName evidence="1">Uncharacterized protein</fullName>
    </submittedName>
</protein>
<evidence type="ECO:0000313" key="1">
    <source>
        <dbReference type="EMBL" id="CCG01362.1"/>
    </source>
</evidence>
<proteinExistence type="predicted"/>
<sequence length="78" mass="8016">MSAMVVVGAVWMALALGLALMLGRAIRLADAKECRTSHQSNFVVDGDPFDAPLPAAPMSPTALLTGGLPLSRRPADGA</sequence>
<evidence type="ECO:0000313" key="2">
    <source>
        <dbReference type="Proteomes" id="UP000007517"/>
    </source>
</evidence>
<organism evidence="1 2">
    <name type="scientific">Blastococcus saxobsidens (strain DD2)</name>
    <dbReference type="NCBI Taxonomy" id="1146883"/>
    <lineage>
        <taxon>Bacteria</taxon>
        <taxon>Bacillati</taxon>
        <taxon>Actinomycetota</taxon>
        <taxon>Actinomycetes</taxon>
        <taxon>Geodermatophilales</taxon>
        <taxon>Geodermatophilaceae</taxon>
        <taxon>Blastococcus</taxon>
    </lineage>
</organism>
<dbReference type="RefSeq" id="WP_014374278.1">
    <property type="nucleotide sequence ID" value="NC_016943.1"/>
</dbReference>
<dbReference type="AlphaFoldDB" id="H6RN09"/>
<dbReference type="OrthoDB" id="9998407at2"/>
<dbReference type="EMBL" id="FO117623">
    <property type="protein sequence ID" value="CCG01362.1"/>
    <property type="molecule type" value="Genomic_DNA"/>
</dbReference>
<name>H6RN09_BLASD</name>
<dbReference type="Proteomes" id="UP000007517">
    <property type="component" value="Chromosome"/>
</dbReference>
<accession>H6RN09</accession>